<dbReference type="Proteomes" id="UP001066276">
    <property type="component" value="Chromosome 1_1"/>
</dbReference>
<dbReference type="EMBL" id="JANPWB010000001">
    <property type="protein sequence ID" value="KAJ1214085.1"/>
    <property type="molecule type" value="Genomic_DNA"/>
</dbReference>
<evidence type="ECO:0000313" key="2">
    <source>
        <dbReference type="EMBL" id="KAJ1214085.1"/>
    </source>
</evidence>
<comment type="caution">
    <text evidence="2">The sequence shown here is derived from an EMBL/GenBank/DDBJ whole genome shotgun (WGS) entry which is preliminary data.</text>
</comment>
<evidence type="ECO:0000256" key="1">
    <source>
        <dbReference type="SAM" id="MobiDB-lite"/>
    </source>
</evidence>
<protein>
    <submittedName>
        <fullName evidence="2">Uncharacterized protein</fullName>
    </submittedName>
</protein>
<dbReference type="AlphaFoldDB" id="A0AAV7WJ90"/>
<feature type="region of interest" description="Disordered" evidence="1">
    <location>
        <begin position="69"/>
        <end position="98"/>
    </location>
</feature>
<name>A0AAV7WJ90_PLEWA</name>
<gene>
    <name evidence="2" type="ORF">NDU88_001712</name>
</gene>
<accession>A0AAV7WJ90</accession>
<feature type="compositionally biased region" description="Low complexity" evidence="1">
    <location>
        <begin position="88"/>
        <end position="98"/>
    </location>
</feature>
<evidence type="ECO:0000313" key="3">
    <source>
        <dbReference type="Proteomes" id="UP001066276"/>
    </source>
</evidence>
<organism evidence="2 3">
    <name type="scientific">Pleurodeles waltl</name>
    <name type="common">Iberian ribbed newt</name>
    <dbReference type="NCBI Taxonomy" id="8319"/>
    <lineage>
        <taxon>Eukaryota</taxon>
        <taxon>Metazoa</taxon>
        <taxon>Chordata</taxon>
        <taxon>Craniata</taxon>
        <taxon>Vertebrata</taxon>
        <taxon>Euteleostomi</taxon>
        <taxon>Amphibia</taxon>
        <taxon>Batrachia</taxon>
        <taxon>Caudata</taxon>
        <taxon>Salamandroidea</taxon>
        <taxon>Salamandridae</taxon>
        <taxon>Pleurodelinae</taxon>
        <taxon>Pleurodeles</taxon>
    </lineage>
</organism>
<proteinExistence type="predicted"/>
<sequence length="98" mass="10448">MPPPPAALILDPAGAFPAGFPPAVSATRGAPRLRYSRQHVASALPGVTHWRRAFFTYAQCCSRIISPVRPSPGPRTRRVSGAWIRPCRSSSRSGGPDG</sequence>
<keyword evidence="3" id="KW-1185">Reference proteome</keyword>
<reference evidence="2" key="1">
    <citation type="journal article" date="2022" name="bioRxiv">
        <title>Sequencing and chromosome-scale assembly of the giantPleurodeles waltlgenome.</title>
        <authorList>
            <person name="Brown T."/>
            <person name="Elewa A."/>
            <person name="Iarovenko S."/>
            <person name="Subramanian E."/>
            <person name="Araus A.J."/>
            <person name="Petzold A."/>
            <person name="Susuki M."/>
            <person name="Suzuki K.-i.T."/>
            <person name="Hayashi T."/>
            <person name="Toyoda A."/>
            <person name="Oliveira C."/>
            <person name="Osipova E."/>
            <person name="Leigh N.D."/>
            <person name="Simon A."/>
            <person name="Yun M.H."/>
        </authorList>
    </citation>
    <scope>NUCLEOTIDE SEQUENCE</scope>
    <source>
        <strain evidence="2">20211129_DDA</strain>
        <tissue evidence="2">Liver</tissue>
    </source>
</reference>